<sequence length="96" mass="10635">MEVPRLGVKLELQRPTYTTTTAMPDPSCFCDLHCSSWQHQIHNPLSKAKDRTCNLMFLVGFISPAPSGSVRLKSSTLLWDGESQRPSGGRNCSETP</sequence>
<protein>
    <submittedName>
        <fullName evidence="1">Uncharacterized protein</fullName>
    </submittedName>
</protein>
<organism evidence="1">
    <name type="scientific">Sus scrofa</name>
    <name type="common">Pig</name>
    <dbReference type="NCBI Taxonomy" id="9823"/>
    <lineage>
        <taxon>Eukaryota</taxon>
        <taxon>Metazoa</taxon>
        <taxon>Chordata</taxon>
        <taxon>Craniata</taxon>
        <taxon>Vertebrata</taxon>
        <taxon>Euteleostomi</taxon>
        <taxon>Mammalia</taxon>
        <taxon>Eutheria</taxon>
        <taxon>Laurasiatheria</taxon>
        <taxon>Artiodactyla</taxon>
        <taxon>Suina</taxon>
        <taxon>Suidae</taxon>
        <taxon>Sus</taxon>
    </lineage>
</organism>
<dbReference type="EMBL" id="DQIR01037619">
    <property type="protein sequence ID" value="HCZ93094.1"/>
    <property type="molecule type" value="Transcribed_RNA"/>
</dbReference>
<dbReference type="AlphaFoldDB" id="A0A480EZY0"/>
<reference evidence="1" key="1">
    <citation type="journal article" date="2019" name="PeerJ">
        <title>Genes of the pig, Sus scrofa, reconstructed with EvidentialGene.</title>
        <authorList>
            <person name="Gilbert D.G."/>
        </authorList>
    </citation>
    <scope>NUCLEOTIDE SEQUENCE</scope>
</reference>
<evidence type="ECO:0000313" key="1">
    <source>
        <dbReference type="EMBL" id="HCZ93094.1"/>
    </source>
</evidence>
<proteinExistence type="predicted"/>
<accession>A0A480EZY0</accession>
<dbReference type="EMBL" id="DQIR01020726">
    <property type="protein sequence ID" value="HCZ76201.1"/>
    <property type="molecule type" value="Transcribed_RNA"/>
</dbReference>
<name>A0A480EZY0_PIG</name>